<dbReference type="OrthoDB" id="2873497at2"/>
<evidence type="ECO:0000259" key="1">
    <source>
        <dbReference type="Pfam" id="PF13349"/>
    </source>
</evidence>
<evidence type="ECO:0000313" key="3">
    <source>
        <dbReference type="Proteomes" id="UP000018896"/>
    </source>
</evidence>
<comment type="caution">
    <text evidence="2">The sequence shown here is derived from an EMBL/GenBank/DDBJ whole genome shotgun (WGS) entry which is preliminary data.</text>
</comment>
<dbReference type="STRING" id="1236973.JCM9157_2804"/>
<dbReference type="AlphaFoldDB" id="W4QUU7"/>
<dbReference type="Proteomes" id="UP000018896">
    <property type="component" value="Unassembled WGS sequence"/>
</dbReference>
<proteinExistence type="predicted"/>
<organism evidence="2 3">
    <name type="scientific">Halalkalibacter akibai (strain ATCC 43226 / DSM 21942 / CIP 109018 / JCM 9157 / 1139)</name>
    <name type="common">Bacillus akibai</name>
    <dbReference type="NCBI Taxonomy" id="1236973"/>
    <lineage>
        <taxon>Bacteria</taxon>
        <taxon>Bacillati</taxon>
        <taxon>Bacillota</taxon>
        <taxon>Bacilli</taxon>
        <taxon>Bacillales</taxon>
        <taxon>Bacillaceae</taxon>
        <taxon>Halalkalibacter</taxon>
    </lineage>
</organism>
<dbReference type="EMBL" id="BAUV01000021">
    <property type="protein sequence ID" value="GAE35687.1"/>
    <property type="molecule type" value="Genomic_DNA"/>
</dbReference>
<dbReference type="PANTHER" id="PTHR34094">
    <property type="match status" value="1"/>
</dbReference>
<protein>
    <recommendedName>
        <fullName evidence="1">DUF4097 domain-containing protein</fullName>
    </recommendedName>
</protein>
<feature type="domain" description="DUF4097" evidence="1">
    <location>
        <begin position="45"/>
        <end position="274"/>
    </location>
</feature>
<dbReference type="RefSeq" id="WP_035665195.1">
    <property type="nucleotide sequence ID" value="NZ_BAUV01000021.1"/>
</dbReference>
<accession>W4QUU7</accession>
<reference evidence="2 3" key="1">
    <citation type="journal article" date="2014" name="Genome Announc.">
        <title>Draft Genome Sequences of Three Alkaliphilic Bacillus Strains, Bacillus wakoensis JCM 9140T, Bacillus akibai JCM 9157T, and Bacillus hemicellulosilyticus JCM 9152T.</title>
        <authorList>
            <person name="Yuki M."/>
            <person name="Oshima K."/>
            <person name="Suda W."/>
            <person name="Oshida Y."/>
            <person name="Kitamura K."/>
            <person name="Iida T."/>
            <person name="Hattori M."/>
            <person name="Ohkuma M."/>
        </authorList>
    </citation>
    <scope>NUCLEOTIDE SEQUENCE [LARGE SCALE GENOMIC DNA]</scope>
    <source>
        <strain evidence="2 3">JCM 9157</strain>
    </source>
</reference>
<gene>
    <name evidence="2" type="ORF">JCM9157_2804</name>
</gene>
<dbReference type="eggNOG" id="COG3595">
    <property type="taxonomic scope" value="Bacteria"/>
</dbReference>
<evidence type="ECO:0000313" key="2">
    <source>
        <dbReference type="EMBL" id="GAE35687.1"/>
    </source>
</evidence>
<name>W4QUU7_HALA3</name>
<dbReference type="InterPro" id="IPR025164">
    <property type="entry name" value="Toastrack_DUF4097"/>
</dbReference>
<keyword evidence="3" id="KW-1185">Reference proteome</keyword>
<dbReference type="PANTHER" id="PTHR34094:SF1">
    <property type="entry name" value="PROTEIN FAM185A"/>
    <property type="match status" value="1"/>
</dbReference>
<dbReference type="Pfam" id="PF13349">
    <property type="entry name" value="DUF4097"/>
    <property type="match status" value="1"/>
</dbReference>
<sequence length="277" mass="30492">MKKLIGFLLIAFGLFVLLVTSFSVFSSRSTANQGNEFKKDMSDFESMELSSVNVDWEIERYDGKEIVVALNNANKVNIYSQLRGKTLKIELKDERFKWMVFQFSGRGTAKVLIPYEYDLPLTIRNVSGNIRIDQDLSADRLFLKTVSGNIEALTLTANNIEVVTTSGNVEVQGMVAENNKIETVSGQIEAKQVTGELDAESVSGDINLQFSEEQSQTKVKTISGDIQLMIPNANASFNLTTLSGDIVTGSNFTGILGNGLNPFNIQTVSGDIHIVEQ</sequence>